<dbReference type="PROSITE" id="PS50930">
    <property type="entry name" value="HTH_LYTTR"/>
    <property type="match status" value="1"/>
</dbReference>
<dbReference type="InterPro" id="IPR007492">
    <property type="entry name" value="LytTR_DNA-bd_dom"/>
</dbReference>
<dbReference type="GO" id="GO:0003677">
    <property type="term" value="F:DNA binding"/>
    <property type="evidence" value="ECO:0007669"/>
    <property type="project" value="InterPro"/>
</dbReference>
<dbReference type="InterPro" id="IPR046947">
    <property type="entry name" value="LytR-like"/>
</dbReference>
<protein>
    <submittedName>
        <fullName evidence="4">Response regulator transcription factor</fullName>
    </submittedName>
</protein>
<dbReference type="Pfam" id="PF00072">
    <property type="entry name" value="Response_reg"/>
    <property type="match status" value="1"/>
</dbReference>
<proteinExistence type="predicted"/>
<dbReference type="SUPFAM" id="SSF52172">
    <property type="entry name" value="CheY-like"/>
    <property type="match status" value="1"/>
</dbReference>
<dbReference type="PROSITE" id="PS50110">
    <property type="entry name" value="RESPONSE_REGULATORY"/>
    <property type="match status" value="1"/>
</dbReference>
<dbReference type="OrthoDB" id="9809318at2"/>
<reference evidence="4 5" key="1">
    <citation type="submission" date="2019-05" db="EMBL/GenBank/DDBJ databases">
        <title>The metagenome of a microbial culture collection derived from dairy environment covers the genomic content of the human microbiome.</title>
        <authorList>
            <person name="Roder T."/>
            <person name="Wuthrich D."/>
            <person name="Sattari Z."/>
            <person name="Von Ah U."/>
            <person name="Bar C."/>
            <person name="Ronchi F."/>
            <person name="Macpherson A.J."/>
            <person name="Ganal-Vonarburg S.C."/>
            <person name="Bruggmann R."/>
            <person name="Vergeres G."/>
        </authorList>
    </citation>
    <scope>NUCLEOTIDE SEQUENCE [LARGE SCALE GENOMIC DNA]</scope>
    <source>
        <strain evidence="4 5">FAM 24227</strain>
    </source>
</reference>
<feature type="domain" description="HTH LytTR-type" evidence="3">
    <location>
        <begin position="132"/>
        <end position="230"/>
    </location>
</feature>
<dbReference type="InterPro" id="IPR011006">
    <property type="entry name" value="CheY-like_superfamily"/>
</dbReference>
<dbReference type="SMART" id="SM00448">
    <property type="entry name" value="REC"/>
    <property type="match status" value="1"/>
</dbReference>
<dbReference type="SMART" id="SM00850">
    <property type="entry name" value="LytTR"/>
    <property type="match status" value="1"/>
</dbReference>
<feature type="modified residue" description="4-aspartylphosphate" evidence="1">
    <location>
        <position position="56"/>
    </location>
</feature>
<feature type="domain" description="Response regulatory" evidence="2">
    <location>
        <begin position="2"/>
        <end position="119"/>
    </location>
</feature>
<dbReference type="Pfam" id="PF04397">
    <property type="entry name" value="LytTR"/>
    <property type="match status" value="1"/>
</dbReference>
<dbReference type="InterPro" id="IPR001789">
    <property type="entry name" value="Sig_transdc_resp-reg_receiver"/>
</dbReference>
<gene>
    <name evidence="4" type="ORF">FEZ33_10430</name>
</gene>
<name>A0A5R9DSJ4_9LACT</name>
<dbReference type="Proteomes" id="UP000306420">
    <property type="component" value="Unassembled WGS sequence"/>
</dbReference>
<dbReference type="EMBL" id="VBSP01000051">
    <property type="protein sequence ID" value="TLQ39712.1"/>
    <property type="molecule type" value="Genomic_DNA"/>
</dbReference>
<dbReference type="RefSeq" id="WP_138405328.1">
    <property type="nucleotide sequence ID" value="NZ_VBSP01000051.1"/>
</dbReference>
<dbReference type="Gene3D" id="3.40.50.2300">
    <property type="match status" value="1"/>
</dbReference>
<evidence type="ECO:0000256" key="1">
    <source>
        <dbReference type="PROSITE-ProRule" id="PRU00169"/>
    </source>
</evidence>
<evidence type="ECO:0000259" key="2">
    <source>
        <dbReference type="PROSITE" id="PS50110"/>
    </source>
</evidence>
<evidence type="ECO:0000313" key="4">
    <source>
        <dbReference type="EMBL" id="TLQ39712.1"/>
    </source>
</evidence>
<evidence type="ECO:0000313" key="5">
    <source>
        <dbReference type="Proteomes" id="UP000306420"/>
    </source>
</evidence>
<accession>A0A5R9DSJ4</accession>
<organism evidence="4 5">
    <name type="scientific">Ruoffia tabacinasalis</name>
    <dbReference type="NCBI Taxonomy" id="87458"/>
    <lineage>
        <taxon>Bacteria</taxon>
        <taxon>Bacillati</taxon>
        <taxon>Bacillota</taxon>
        <taxon>Bacilli</taxon>
        <taxon>Lactobacillales</taxon>
        <taxon>Aerococcaceae</taxon>
        <taxon>Ruoffia</taxon>
    </lineage>
</organism>
<keyword evidence="1" id="KW-0597">Phosphoprotein</keyword>
<sequence length="237" mass="27718">MNIAIVEDNKQAQDILVSHIENCAKKLDIVVNIFLFNDGLEFVDKFDNLYDIIYFDVEMKYMDGMTAAQKIRSKDSEVLIVFVTNHAQVAIQGYSVEATDFLLKPLAYFTFEEHFKKIIKKITSRNKDESSIVLRVSGTIKRINQNVIKYVQSQGHYIDFVTLDNEYTIIDTMKNTETRLDNQIFFRCSNSYIVNFNYIDKVDKNTIYIDGEMIQISRSKKKEFIERFTDFLGEQVI</sequence>
<comment type="caution">
    <text evidence="4">The sequence shown here is derived from an EMBL/GenBank/DDBJ whole genome shotgun (WGS) entry which is preliminary data.</text>
</comment>
<dbReference type="Gene3D" id="2.40.50.1020">
    <property type="entry name" value="LytTr DNA-binding domain"/>
    <property type="match status" value="1"/>
</dbReference>
<dbReference type="PANTHER" id="PTHR37299">
    <property type="entry name" value="TRANSCRIPTIONAL REGULATOR-RELATED"/>
    <property type="match status" value="1"/>
</dbReference>
<dbReference type="AlphaFoldDB" id="A0A5R9DSJ4"/>
<dbReference type="GO" id="GO:0000156">
    <property type="term" value="F:phosphorelay response regulator activity"/>
    <property type="evidence" value="ECO:0007669"/>
    <property type="project" value="InterPro"/>
</dbReference>
<dbReference type="PANTHER" id="PTHR37299:SF1">
    <property type="entry name" value="STAGE 0 SPORULATION PROTEIN A HOMOLOG"/>
    <property type="match status" value="1"/>
</dbReference>
<evidence type="ECO:0000259" key="3">
    <source>
        <dbReference type="PROSITE" id="PS50930"/>
    </source>
</evidence>